<protein>
    <submittedName>
        <fullName evidence="12">Methyl-accepting chemotaxis sensory transducer</fullName>
    </submittedName>
</protein>
<dbReference type="SMART" id="SM00304">
    <property type="entry name" value="HAMP"/>
    <property type="match status" value="1"/>
</dbReference>
<dbReference type="HOGENOM" id="CLU_000445_107_27_5"/>
<keyword evidence="6" id="KW-0175">Coiled coil</keyword>
<feature type="transmembrane region" description="Helical" evidence="7">
    <location>
        <begin position="29"/>
        <end position="48"/>
    </location>
</feature>
<dbReference type="GO" id="GO:0007165">
    <property type="term" value="P:signal transduction"/>
    <property type="evidence" value="ECO:0007669"/>
    <property type="project" value="UniProtKB-KW"/>
</dbReference>
<accession>Q2J3Q7</accession>
<evidence type="ECO:0000256" key="2">
    <source>
        <dbReference type="ARBA" id="ARBA00022519"/>
    </source>
</evidence>
<name>Q2J3Q7_RHOP2</name>
<evidence type="ECO:0000256" key="4">
    <source>
        <dbReference type="ARBA" id="ARBA00029447"/>
    </source>
</evidence>
<keyword evidence="7" id="KW-0812">Transmembrane</keyword>
<evidence type="ECO:0000256" key="3">
    <source>
        <dbReference type="ARBA" id="ARBA00023224"/>
    </source>
</evidence>
<dbReference type="PROSITE" id="PS50111">
    <property type="entry name" value="CHEMOTAXIS_TRANSDUC_2"/>
    <property type="match status" value="1"/>
</dbReference>
<dbReference type="AlphaFoldDB" id="Q2J3Q7"/>
<gene>
    <name evidence="12" type="ordered locus">RPB_0192</name>
</gene>
<dbReference type="Pfam" id="PF00015">
    <property type="entry name" value="MCPsignal"/>
    <property type="match status" value="1"/>
</dbReference>
<dbReference type="SMART" id="SM01358">
    <property type="entry name" value="HBM"/>
    <property type="match status" value="1"/>
</dbReference>
<dbReference type="InterPro" id="IPR000727">
    <property type="entry name" value="T_SNARE_dom"/>
</dbReference>
<dbReference type="Pfam" id="PF00672">
    <property type="entry name" value="HAMP"/>
    <property type="match status" value="1"/>
</dbReference>
<dbReference type="Proteomes" id="UP000008809">
    <property type="component" value="Chromosome"/>
</dbReference>
<dbReference type="SUPFAM" id="SSF158472">
    <property type="entry name" value="HAMP domain-like"/>
    <property type="match status" value="1"/>
</dbReference>
<evidence type="ECO:0000256" key="6">
    <source>
        <dbReference type="SAM" id="Coils"/>
    </source>
</evidence>
<evidence type="ECO:0000259" key="8">
    <source>
        <dbReference type="PROSITE" id="PS50111"/>
    </source>
</evidence>
<keyword evidence="3 5" id="KW-0807">Transducer</keyword>
<reference evidence="12 13" key="1">
    <citation type="submission" date="2006-01" db="EMBL/GenBank/DDBJ databases">
        <title>Complete sequence of Rhodopseudomonas palustris HaA2.</title>
        <authorList>
            <consortium name="US DOE Joint Genome Institute"/>
            <person name="Copeland A."/>
            <person name="Lucas S."/>
            <person name="Lapidus A."/>
            <person name="Barry K."/>
            <person name="Detter J.C."/>
            <person name="Glavina T."/>
            <person name="Hammon N."/>
            <person name="Israni S."/>
            <person name="Pitluck S."/>
            <person name="Chain P."/>
            <person name="Malfatti S."/>
            <person name="Shin M."/>
            <person name="Vergez L."/>
            <person name="Schmutz J."/>
            <person name="Larimer F."/>
            <person name="Land M."/>
            <person name="Hauser L."/>
            <person name="Pelletier D.A."/>
            <person name="Kyrpides N."/>
            <person name="Anderson I."/>
            <person name="Oda Y."/>
            <person name="Harwood C.S."/>
            <person name="Richardson P."/>
        </authorList>
    </citation>
    <scope>NUCLEOTIDE SEQUENCE [LARGE SCALE GENOMIC DNA]</scope>
    <source>
        <strain evidence="12 13">HaA2</strain>
    </source>
</reference>
<evidence type="ECO:0000313" key="13">
    <source>
        <dbReference type="Proteomes" id="UP000008809"/>
    </source>
</evidence>
<keyword evidence="2" id="KW-0997">Cell inner membrane</keyword>
<dbReference type="PANTHER" id="PTHR32089:SF112">
    <property type="entry name" value="LYSOZYME-LIKE PROTEIN-RELATED"/>
    <property type="match status" value="1"/>
</dbReference>
<dbReference type="Pfam" id="PF12729">
    <property type="entry name" value="4HB_MCP_1"/>
    <property type="match status" value="1"/>
</dbReference>
<sequence length="688" mass="73312">MTSRTTRNGEPRSPGLFDVFTNRRIGTKVAIGFVLVQVLMVVLAVLNYSSFEHVRQAFVALDQRVQVVGIVRDVDRGFTAFRRFVREYSLTGDEALISEAESRQNALRQSIAQGLKEIHDPSRLAKMREISQAFDAYTTSFADVFRMRRDQSKLIREVLDPTGQQARLKLEQLQAAITANDGGETTSLLVAEAVKQLLLLRLDVNKVLGRHDQAAADAAEKALADLKTAMSALKTAIGSSAGRKQIGEIEVDIKNYANAYQKASRVAHEIEVLVNGTMPKAATAIAGDAANIKQSGIADQQKIAKDTEALLGDTKSQILIITAGVLVVGMLLAWLIGRAISRPIVQMSGAMKELAGGNLNVEVVGSGRLDEIGLMACTVEVFKNNALEVIRLREEQEEAERRSAAQHKAEMQQLADEFEGAVGEIIQTVTSASTELEASAGTLTTTADRSQELATSVAAASEQASANVQSVASATEEMASSISEISRQVQTSARIAGEAVDQARKTNDRIGHLADAANRIGDVVELINTIAGQTNLLALNATIEAARAGDAGRGFAVVAQEVKALAEQTAKATGEISQQISGMQAATQDSVGAIREIGGTIERMSEIASTIASAVEEQGAATQEISRNVQQAAQGTQQVSSNICDVQRGATETGSASSQVLAAAQSLSRDSNRLKDEVTRFVETVRAA</sequence>
<dbReference type="EMBL" id="CP000250">
    <property type="protein sequence ID" value="ABD04903.1"/>
    <property type="molecule type" value="Genomic_DNA"/>
</dbReference>
<evidence type="ECO:0000256" key="1">
    <source>
        <dbReference type="ARBA" id="ARBA00004429"/>
    </source>
</evidence>
<dbReference type="PROSITE" id="PS50192">
    <property type="entry name" value="T_SNARE"/>
    <property type="match status" value="1"/>
</dbReference>
<dbReference type="SMART" id="SM00283">
    <property type="entry name" value="MA"/>
    <property type="match status" value="1"/>
</dbReference>
<dbReference type="PROSITE" id="PS51753">
    <property type="entry name" value="HBM"/>
    <property type="match status" value="1"/>
</dbReference>
<keyword evidence="7" id="KW-1133">Transmembrane helix</keyword>
<feature type="coiled-coil region" evidence="6">
    <location>
        <begin position="397"/>
        <end position="424"/>
    </location>
</feature>
<dbReference type="InterPro" id="IPR003660">
    <property type="entry name" value="HAMP_dom"/>
</dbReference>
<evidence type="ECO:0000259" key="10">
    <source>
        <dbReference type="PROSITE" id="PS50885"/>
    </source>
</evidence>
<evidence type="ECO:0000256" key="5">
    <source>
        <dbReference type="PROSITE-ProRule" id="PRU00284"/>
    </source>
</evidence>
<dbReference type="SUPFAM" id="SSF58104">
    <property type="entry name" value="Methyl-accepting chemotaxis protein (MCP) signaling domain"/>
    <property type="match status" value="1"/>
</dbReference>
<feature type="transmembrane region" description="Helical" evidence="7">
    <location>
        <begin position="318"/>
        <end position="337"/>
    </location>
</feature>
<evidence type="ECO:0000256" key="7">
    <source>
        <dbReference type="SAM" id="Phobius"/>
    </source>
</evidence>
<dbReference type="PROSITE" id="PS50885">
    <property type="entry name" value="HAMP"/>
    <property type="match status" value="1"/>
</dbReference>
<evidence type="ECO:0000259" key="9">
    <source>
        <dbReference type="PROSITE" id="PS50192"/>
    </source>
</evidence>
<dbReference type="PANTHER" id="PTHR32089">
    <property type="entry name" value="METHYL-ACCEPTING CHEMOTAXIS PROTEIN MCPB"/>
    <property type="match status" value="1"/>
</dbReference>
<keyword evidence="7" id="KW-0472">Membrane</keyword>
<evidence type="ECO:0000259" key="11">
    <source>
        <dbReference type="PROSITE" id="PS51753"/>
    </source>
</evidence>
<dbReference type="eggNOG" id="COG2770">
    <property type="taxonomic scope" value="Bacteria"/>
</dbReference>
<dbReference type="InterPro" id="IPR032255">
    <property type="entry name" value="HBM"/>
</dbReference>
<keyword evidence="2" id="KW-1003">Cell membrane</keyword>
<dbReference type="GO" id="GO:0005886">
    <property type="term" value="C:plasma membrane"/>
    <property type="evidence" value="ECO:0007669"/>
    <property type="project" value="UniProtKB-SubCell"/>
</dbReference>
<feature type="domain" description="T-SNARE coiled-coil homology" evidence="9">
    <location>
        <begin position="584"/>
        <end position="646"/>
    </location>
</feature>
<dbReference type="STRING" id="316058.RPB_0192"/>
<dbReference type="KEGG" id="rpb:RPB_0192"/>
<dbReference type="OrthoDB" id="3378718at2"/>
<comment type="subcellular location">
    <subcellularLocation>
        <location evidence="1">Cell inner membrane</location>
        <topology evidence="1">Multi-pass membrane protein</topology>
    </subcellularLocation>
</comment>
<feature type="domain" description="Methyl-accepting transducer" evidence="8">
    <location>
        <begin position="425"/>
        <end position="668"/>
    </location>
</feature>
<dbReference type="CDD" id="cd06225">
    <property type="entry name" value="HAMP"/>
    <property type="match status" value="1"/>
</dbReference>
<dbReference type="InterPro" id="IPR004089">
    <property type="entry name" value="MCPsignal_dom"/>
</dbReference>
<proteinExistence type="inferred from homology"/>
<dbReference type="Gene3D" id="6.10.340.10">
    <property type="match status" value="1"/>
</dbReference>
<dbReference type="InterPro" id="IPR024478">
    <property type="entry name" value="HlyB_4HB_MCP"/>
</dbReference>
<dbReference type="Gene3D" id="1.20.1440.210">
    <property type="match status" value="1"/>
</dbReference>
<dbReference type="Gene3D" id="1.10.287.950">
    <property type="entry name" value="Methyl-accepting chemotaxis protein"/>
    <property type="match status" value="1"/>
</dbReference>
<dbReference type="RefSeq" id="WP_011439093.1">
    <property type="nucleotide sequence ID" value="NC_007778.1"/>
</dbReference>
<dbReference type="eggNOG" id="COG0840">
    <property type="taxonomic scope" value="Bacteria"/>
</dbReference>
<feature type="domain" description="HAMP" evidence="10">
    <location>
        <begin position="338"/>
        <end position="391"/>
    </location>
</feature>
<evidence type="ECO:0000313" key="12">
    <source>
        <dbReference type="EMBL" id="ABD04903.1"/>
    </source>
</evidence>
<feature type="domain" description="HBM" evidence="11">
    <location>
        <begin position="63"/>
        <end position="304"/>
    </location>
</feature>
<organism evidence="12 13">
    <name type="scientific">Rhodopseudomonas palustris (strain HaA2)</name>
    <dbReference type="NCBI Taxonomy" id="316058"/>
    <lineage>
        <taxon>Bacteria</taxon>
        <taxon>Pseudomonadati</taxon>
        <taxon>Pseudomonadota</taxon>
        <taxon>Alphaproteobacteria</taxon>
        <taxon>Hyphomicrobiales</taxon>
        <taxon>Nitrobacteraceae</taxon>
        <taxon>Rhodopseudomonas</taxon>
    </lineage>
</organism>
<keyword evidence="13" id="KW-1185">Reference proteome</keyword>
<comment type="similarity">
    <text evidence="4">Belongs to the methyl-accepting chemotaxis (MCP) protein family.</text>
</comment>